<comment type="caution">
    <text evidence="1">The sequence shown here is derived from an EMBL/GenBank/DDBJ whole genome shotgun (WGS) entry which is preliminary data.</text>
</comment>
<dbReference type="EMBL" id="CAIJEO010000003">
    <property type="protein sequence ID" value="CAD0088199.1"/>
    <property type="molecule type" value="Genomic_DNA"/>
</dbReference>
<organism evidence="1 2">
    <name type="scientific">Aureobasidium mustum</name>
    <dbReference type="NCBI Taxonomy" id="2773714"/>
    <lineage>
        <taxon>Eukaryota</taxon>
        <taxon>Fungi</taxon>
        <taxon>Dikarya</taxon>
        <taxon>Ascomycota</taxon>
        <taxon>Pezizomycotina</taxon>
        <taxon>Dothideomycetes</taxon>
        <taxon>Dothideomycetidae</taxon>
        <taxon>Dothideales</taxon>
        <taxon>Saccotheciaceae</taxon>
        <taxon>Aureobasidium</taxon>
    </lineage>
</organism>
<proteinExistence type="predicted"/>
<sequence length="211" mass="24134">MPFVQFTLPSDNQHDIDPAWFDKQKQRFVEKNNPTLRNWLIEQVDALKAFHDGDLSADAAAAIMRHPISTSSVPDLGSYSDEAKGVDEAELALARRLYLRIRDLEAQLIAKRVIGLGMRRNQYIILALEKNIDDSDRQIATNEATAYEQVKLDFHIPAISFLFKHDARDIYDRVVRDELRDWAPAQLLPESAGLSGNDDWMSWLKGRKVVM</sequence>
<keyword evidence="2" id="KW-1185">Reference proteome</keyword>
<protein>
    <submittedName>
        <fullName evidence="1">Uncharacterized protein</fullName>
    </submittedName>
</protein>
<name>A0A9N8JJS3_9PEZI</name>
<accession>A0A9N8JJS3</accession>
<evidence type="ECO:0000313" key="2">
    <source>
        <dbReference type="Proteomes" id="UP000714618"/>
    </source>
</evidence>
<dbReference type="OrthoDB" id="5392447at2759"/>
<gene>
    <name evidence="1" type="ORF">AWRI4233_LOCUS1482</name>
</gene>
<dbReference type="AlphaFoldDB" id="A0A9N8JJS3"/>
<reference evidence="1" key="1">
    <citation type="submission" date="2020-06" db="EMBL/GenBank/DDBJ databases">
        <authorList>
            <person name="Onetto C."/>
        </authorList>
    </citation>
    <scope>NUCLEOTIDE SEQUENCE</scope>
</reference>
<dbReference type="Proteomes" id="UP000714618">
    <property type="component" value="Unassembled WGS sequence"/>
</dbReference>
<evidence type="ECO:0000313" key="1">
    <source>
        <dbReference type="EMBL" id="CAD0088199.1"/>
    </source>
</evidence>